<evidence type="ECO:0000313" key="2">
    <source>
        <dbReference type="Proteomes" id="UP001225378"/>
    </source>
</evidence>
<dbReference type="SUPFAM" id="SSF54001">
    <property type="entry name" value="Cysteine proteinases"/>
    <property type="match status" value="1"/>
</dbReference>
<evidence type="ECO:0000313" key="1">
    <source>
        <dbReference type="EMBL" id="XBS22670.1"/>
    </source>
</evidence>
<evidence type="ECO:0008006" key="3">
    <source>
        <dbReference type="Google" id="ProtNLM"/>
    </source>
</evidence>
<dbReference type="InterPro" id="IPR038765">
    <property type="entry name" value="Papain-like_cys_pep_sf"/>
</dbReference>
<dbReference type="EMBL" id="CP157744">
    <property type="protein sequence ID" value="XBS22670.1"/>
    <property type="molecule type" value="Genomic_DNA"/>
</dbReference>
<sequence>MGEAKNKAKRFVASIQKLNDLDLSDVVSAMQKLAIASSAQFCGDCYVHAGLCQALLKELGVETELCVGFAAWRVGEGNSDVIVHGLIRENSPQAIDYMKLNDPRAIPYHAWLECGYWLIDFTTYQLEEKAARLDAMDGGHTDVDWQPDYLIIEKKSISQLKDVIQTTTGTYWYERVMPLEKRIKALAGSIDQEDLENLKLIYEHKDIHVVGPCGAI</sequence>
<organism evidence="1 2">
    <name type="scientific">Methylomarinum roseum</name>
    <dbReference type="NCBI Taxonomy" id="3067653"/>
    <lineage>
        <taxon>Bacteria</taxon>
        <taxon>Pseudomonadati</taxon>
        <taxon>Pseudomonadota</taxon>
        <taxon>Gammaproteobacteria</taxon>
        <taxon>Methylococcales</taxon>
        <taxon>Methylococcaceae</taxon>
        <taxon>Methylomarinum</taxon>
    </lineage>
</organism>
<keyword evidence="2" id="KW-1185">Reference proteome</keyword>
<protein>
    <recommendedName>
        <fullName evidence="3">Transglutaminase-like domain-containing protein</fullName>
    </recommendedName>
</protein>
<dbReference type="RefSeq" id="WP_305910508.1">
    <property type="nucleotide sequence ID" value="NZ_CP157744.1"/>
</dbReference>
<accession>A0AAU7P0E1</accession>
<dbReference type="Proteomes" id="UP001225378">
    <property type="component" value="Plasmid unnamed2"/>
</dbReference>
<dbReference type="KEGG" id="mech:Q9L42_020365"/>
<geneLocation type="plasmid" evidence="1 2">
    <name>unnamed2</name>
</geneLocation>
<keyword evidence="1" id="KW-0614">Plasmid</keyword>
<gene>
    <name evidence="1" type="ORF">Q9L42_020365</name>
</gene>
<reference evidence="1 2" key="1">
    <citation type="journal article" date="2024" name="Microbiology">
        <title>Methylomarinum rosea sp. nov., a novel halophilic methanotrophic bacterium from the hypersaline Lake Elton.</title>
        <authorList>
            <person name="Suleimanov R.Z."/>
            <person name="Oshkin I.Y."/>
            <person name="Danilova O.V."/>
            <person name="Suzina N.E."/>
            <person name="Dedysh S.N."/>
        </authorList>
    </citation>
    <scope>NUCLEOTIDE SEQUENCE [LARGE SCALE GENOMIC DNA]</scope>
    <source>
        <strain evidence="1 2">Ch1-1</strain>
        <plasmid evidence="2">unnamed2</plasmid>
    </source>
</reference>
<proteinExistence type="predicted"/>
<name>A0AAU7P0E1_9GAMM</name>
<dbReference type="AlphaFoldDB" id="A0AAU7P0E1"/>